<reference evidence="1" key="1">
    <citation type="submission" date="2021-04" db="EMBL/GenBank/DDBJ databases">
        <title>Genome based classification of Actinospica acidithermotolerans sp. nov., an actinobacterium isolated from an Indonesian hot spring.</title>
        <authorList>
            <person name="Kusuma A.B."/>
            <person name="Putra K.E."/>
            <person name="Nafisah S."/>
            <person name="Loh J."/>
            <person name="Nouioui I."/>
            <person name="Goodfellow M."/>
        </authorList>
    </citation>
    <scope>NUCLEOTIDE SEQUENCE</scope>
    <source>
        <strain evidence="1">MGRD01-02</strain>
    </source>
</reference>
<accession>A0A941E8Z5</accession>
<keyword evidence="2" id="KW-1185">Reference proteome</keyword>
<dbReference type="Proteomes" id="UP000676325">
    <property type="component" value="Unassembled WGS sequence"/>
</dbReference>
<dbReference type="EMBL" id="JAGSOH010000008">
    <property type="protein sequence ID" value="MBR7825730.1"/>
    <property type="molecule type" value="Genomic_DNA"/>
</dbReference>
<gene>
    <name evidence="1" type="ORF">KDK95_05375</name>
</gene>
<sequence length="88" mass="9619">MYLAIVTLVPGSGTDDIDINAQMLVDLLWAGALTTDRIEHISAAAFPDRIEFGIFLHAGDQLHADRLARSISDRACRTAPLLRGFRPS</sequence>
<dbReference type="RefSeq" id="WP_212516882.1">
    <property type="nucleotide sequence ID" value="NZ_JAGSOH010000008.1"/>
</dbReference>
<evidence type="ECO:0000313" key="2">
    <source>
        <dbReference type="Proteomes" id="UP000676325"/>
    </source>
</evidence>
<name>A0A941E8Z5_9ACTN</name>
<evidence type="ECO:0000313" key="1">
    <source>
        <dbReference type="EMBL" id="MBR7825730.1"/>
    </source>
</evidence>
<comment type="caution">
    <text evidence="1">The sequence shown here is derived from an EMBL/GenBank/DDBJ whole genome shotgun (WGS) entry which is preliminary data.</text>
</comment>
<dbReference type="AlphaFoldDB" id="A0A941E8Z5"/>
<organism evidence="1 2">
    <name type="scientific">Actinospica acidithermotolerans</name>
    <dbReference type="NCBI Taxonomy" id="2828514"/>
    <lineage>
        <taxon>Bacteria</taxon>
        <taxon>Bacillati</taxon>
        <taxon>Actinomycetota</taxon>
        <taxon>Actinomycetes</taxon>
        <taxon>Catenulisporales</taxon>
        <taxon>Actinospicaceae</taxon>
        <taxon>Actinospica</taxon>
    </lineage>
</organism>
<proteinExistence type="predicted"/>
<protein>
    <submittedName>
        <fullName evidence="1">Uncharacterized protein</fullName>
    </submittedName>
</protein>